<dbReference type="SUPFAM" id="SSF53098">
    <property type="entry name" value="Ribonuclease H-like"/>
    <property type="match status" value="1"/>
</dbReference>
<feature type="domain" description="Transposase IS4-like" evidence="1">
    <location>
        <begin position="161"/>
        <end position="393"/>
    </location>
</feature>
<dbReference type="GO" id="GO:0003677">
    <property type="term" value="F:DNA binding"/>
    <property type="evidence" value="ECO:0007669"/>
    <property type="project" value="InterPro"/>
</dbReference>
<dbReference type="InterPro" id="IPR047952">
    <property type="entry name" value="Transpos_IS4"/>
</dbReference>
<reference evidence="2 3" key="1">
    <citation type="journal article" date="2018" name="Nat. Biotechnol.">
        <title>A standardized bacterial taxonomy based on genome phylogeny substantially revises the tree of life.</title>
        <authorList>
            <person name="Parks D.H."/>
            <person name="Chuvochina M."/>
            <person name="Waite D.W."/>
            <person name="Rinke C."/>
            <person name="Skarshewski A."/>
            <person name="Chaumeil P.A."/>
            <person name="Hugenholtz P."/>
        </authorList>
    </citation>
    <scope>NUCLEOTIDE SEQUENCE [LARGE SCALE GENOMIC DNA]</scope>
    <source>
        <strain evidence="2">UBA9375</strain>
    </source>
</reference>
<gene>
    <name evidence="2" type="ORF">DIT97_29540</name>
</gene>
<dbReference type="InterPro" id="IPR012337">
    <property type="entry name" value="RNaseH-like_sf"/>
</dbReference>
<dbReference type="PANTHER" id="PTHR37529">
    <property type="entry name" value="TRANSPOSASE INSG FOR INSERTION SEQUENCE ELEMENT IS4-RELATED"/>
    <property type="match status" value="1"/>
</dbReference>
<dbReference type="AlphaFoldDB" id="A0A3D3RH51"/>
<evidence type="ECO:0000259" key="1">
    <source>
        <dbReference type="Pfam" id="PF01609"/>
    </source>
</evidence>
<accession>A0A3D3RH51</accession>
<dbReference type="Proteomes" id="UP000263642">
    <property type="component" value="Unassembled WGS sequence"/>
</dbReference>
<sequence length="492" mass="55420">MTPPWNFSHEIAREGFFMATNLPESSSQGSSSFQLVLDSFLLSAGLPFASLLCAERITRIFARHNGLFGTHGVYSTAIMVWSFLGQVLRDGKEASCQSAVARVITYCKLTDKTVPTADTRNYCRARGKLSVPALCELSGEIAAEMEQAADEDWLWKGRHAKLVDGFTFTMPDTELNQAEFPQAKTQTPGCGLPIARAVAVLSLATACILDVAIGPYEGKETGETALLRRLFAALKPDDIAIFDRYYCSFMMIASLLNQGTDVCARLHHKREADFRRGKRLGKYDHLIIWTRPPQCPSWMDKTTYEQIPETLHLREVRYSLVEKGQRTQSMMVVTTILDETLTKEEIAELYGFRWNAELDLRSIKDALNLGHLRCKSPTMIRCELWTTMLGYNLVRTTAAGAALLHQKRPRQISFTATCQIILSAWMNTGGEELSHQKLKSLCCVLVDRIATCEVGNRPGRIEPRVIKRRQGTYPLMQQPRQVLRDRLRNNTT</sequence>
<organism evidence="2 3">
    <name type="scientific">Gimesia maris</name>
    <dbReference type="NCBI Taxonomy" id="122"/>
    <lineage>
        <taxon>Bacteria</taxon>
        <taxon>Pseudomonadati</taxon>
        <taxon>Planctomycetota</taxon>
        <taxon>Planctomycetia</taxon>
        <taxon>Planctomycetales</taxon>
        <taxon>Planctomycetaceae</taxon>
        <taxon>Gimesia</taxon>
    </lineage>
</organism>
<comment type="caution">
    <text evidence="2">The sequence shown here is derived from an EMBL/GenBank/DDBJ whole genome shotgun (WGS) entry which is preliminary data.</text>
</comment>
<dbReference type="NCBIfam" id="NF033592">
    <property type="entry name" value="transpos_IS4_1"/>
    <property type="match status" value="1"/>
</dbReference>
<dbReference type="EMBL" id="DQAY01000183">
    <property type="protein sequence ID" value="HCO26950.1"/>
    <property type="molecule type" value="Genomic_DNA"/>
</dbReference>
<proteinExistence type="predicted"/>
<dbReference type="GO" id="GO:0004803">
    <property type="term" value="F:transposase activity"/>
    <property type="evidence" value="ECO:0007669"/>
    <property type="project" value="InterPro"/>
</dbReference>
<protein>
    <submittedName>
        <fullName evidence="2">IS4 family transposase</fullName>
    </submittedName>
</protein>
<dbReference type="Pfam" id="PF01609">
    <property type="entry name" value="DDE_Tnp_1"/>
    <property type="match status" value="1"/>
</dbReference>
<evidence type="ECO:0000313" key="2">
    <source>
        <dbReference type="EMBL" id="HCO26950.1"/>
    </source>
</evidence>
<dbReference type="GO" id="GO:0006313">
    <property type="term" value="P:DNA transposition"/>
    <property type="evidence" value="ECO:0007669"/>
    <property type="project" value="InterPro"/>
</dbReference>
<dbReference type="InterPro" id="IPR002559">
    <property type="entry name" value="Transposase_11"/>
</dbReference>
<name>A0A3D3RH51_9PLAN</name>
<evidence type="ECO:0000313" key="3">
    <source>
        <dbReference type="Proteomes" id="UP000263642"/>
    </source>
</evidence>
<dbReference type="PANTHER" id="PTHR37529:SF1">
    <property type="entry name" value="TRANSPOSASE INSG FOR INSERTION SEQUENCE ELEMENT IS4-RELATED"/>
    <property type="match status" value="1"/>
</dbReference>